<dbReference type="SUPFAM" id="SSF141571">
    <property type="entry name" value="Pentapeptide repeat-like"/>
    <property type="match status" value="1"/>
</dbReference>
<dbReference type="EMBL" id="CP043494">
    <property type="protein sequence ID" value="WNG43500.1"/>
    <property type="molecule type" value="Genomic_DNA"/>
</dbReference>
<name>A0ABY9WM27_9BACT</name>
<dbReference type="Pfam" id="PF00805">
    <property type="entry name" value="Pentapeptide"/>
    <property type="match status" value="1"/>
</dbReference>
<dbReference type="Gene3D" id="2.160.20.80">
    <property type="entry name" value="E3 ubiquitin-protein ligase SopA"/>
    <property type="match status" value="1"/>
</dbReference>
<keyword evidence="3" id="KW-1185">Reference proteome</keyword>
<dbReference type="InterPro" id="IPR045426">
    <property type="entry name" value="ADYC"/>
</dbReference>
<feature type="domain" description="ADYC" evidence="1">
    <location>
        <begin position="151"/>
        <end position="332"/>
    </location>
</feature>
<dbReference type="Proteomes" id="UP001611383">
    <property type="component" value="Chromosome"/>
</dbReference>
<sequence length="366" mass="39229">MCGLPARWPLHTVARDGVGGVAEGWVMRASGWCRVVVAAVGVVACGGEAPVSQEEQLGQAEAALGVRNGSNLNGSNLNGSNLNGSNLNGSNLNGGELNGQGLARMLVSVNYAGAKLNQKDGFARGEVRLDRVWLQGSVFHGRFRGRHLSGLDFEQVRFKGNLGNGGQVELRVDSITPGSGENRDVWTYQVSYREPADGRWYPICRDTSGQPAEAIAVAGRWDYRQGVPGQGGAKYDDSRTFTFACEGAAIAKCIHFGYKPWASVNGVSLAAHHQACTRLIRADYCGDGTSHTVNGQWVNLYDAVGVQRDTENWAVEAEWDTEGARCFTDHNRARAPVSCPSTPVRQTQCGSEASFSTGTLIHSETP</sequence>
<organism evidence="2 3">
    <name type="scientific">Archangium minus</name>
    <dbReference type="NCBI Taxonomy" id="83450"/>
    <lineage>
        <taxon>Bacteria</taxon>
        <taxon>Pseudomonadati</taxon>
        <taxon>Myxococcota</taxon>
        <taxon>Myxococcia</taxon>
        <taxon>Myxococcales</taxon>
        <taxon>Cystobacterineae</taxon>
        <taxon>Archangiaceae</taxon>
        <taxon>Archangium</taxon>
    </lineage>
</organism>
<dbReference type="InterPro" id="IPR001646">
    <property type="entry name" value="5peptide_repeat"/>
</dbReference>
<protein>
    <submittedName>
        <fullName evidence="2">Pentapeptide repeat-containing protein</fullName>
    </submittedName>
</protein>
<evidence type="ECO:0000313" key="2">
    <source>
        <dbReference type="EMBL" id="WNG43500.1"/>
    </source>
</evidence>
<evidence type="ECO:0000313" key="3">
    <source>
        <dbReference type="Proteomes" id="UP001611383"/>
    </source>
</evidence>
<dbReference type="Pfam" id="PF20032">
    <property type="entry name" value="ADYC"/>
    <property type="match status" value="1"/>
</dbReference>
<proteinExistence type="predicted"/>
<evidence type="ECO:0000259" key="1">
    <source>
        <dbReference type="Pfam" id="PF20032"/>
    </source>
</evidence>
<accession>A0ABY9WM27</accession>
<reference evidence="2 3" key="1">
    <citation type="submission" date="2019-08" db="EMBL/GenBank/DDBJ databases">
        <title>Archangium and Cystobacter genomes.</title>
        <authorList>
            <person name="Chen I.-C.K."/>
            <person name="Wielgoss S."/>
        </authorList>
    </citation>
    <scope>NUCLEOTIDE SEQUENCE [LARGE SCALE GENOMIC DNA]</scope>
    <source>
        <strain evidence="2 3">Cbm 6</strain>
    </source>
</reference>
<gene>
    <name evidence="2" type="ORF">F0U60_04855</name>
</gene>